<reference evidence="13 14" key="1">
    <citation type="submission" date="2018-05" db="EMBL/GenBank/DDBJ databases">
        <title>Genomic Encyclopedia of Type Strains, Phase IV (KMG-IV): sequencing the most valuable type-strain genomes for metagenomic binning, comparative biology and taxonomic classification.</title>
        <authorList>
            <person name="Goeker M."/>
        </authorList>
    </citation>
    <scope>NUCLEOTIDE SEQUENCE [LARGE SCALE GENOMIC DNA]</scope>
    <source>
        <strain evidence="13 14">DSM 16791</strain>
    </source>
</reference>
<dbReference type="InterPro" id="IPR000620">
    <property type="entry name" value="EamA_dom"/>
</dbReference>
<dbReference type="PANTHER" id="PTHR30561">
    <property type="entry name" value="SMR FAMILY PROTON-DEPENDENT DRUG EFFLUX TRANSPORTER SUGE"/>
    <property type="match status" value="1"/>
</dbReference>
<accession>A0A317PKN2</accession>
<dbReference type="GO" id="GO:0022857">
    <property type="term" value="F:transmembrane transporter activity"/>
    <property type="evidence" value="ECO:0007669"/>
    <property type="project" value="InterPro"/>
</dbReference>
<dbReference type="Proteomes" id="UP000246352">
    <property type="component" value="Unassembled WGS sequence"/>
</dbReference>
<gene>
    <name evidence="13" type="ORF">DFR52_103427</name>
</gene>
<evidence type="ECO:0000313" key="13">
    <source>
        <dbReference type="EMBL" id="PWW00225.1"/>
    </source>
</evidence>
<feature type="transmembrane region" description="Helical" evidence="11">
    <location>
        <begin position="70"/>
        <end position="90"/>
    </location>
</feature>
<feature type="transmembrane region" description="Helical" evidence="11">
    <location>
        <begin position="96"/>
        <end position="113"/>
    </location>
</feature>
<sequence>MSRLELVLCLICAVSITAGQIMLKFAAKEMLNTRSYLDLATSPLIYASFAVYGLAMVLWLYILTRVPLSLAYPFVIMGSGLVFVFAFLIFGEVLTNRQYIGLVIMLVGTIVVYA</sequence>
<evidence type="ECO:0000256" key="7">
    <source>
        <dbReference type="ARBA" id="ARBA00022985"/>
    </source>
</evidence>
<evidence type="ECO:0000256" key="8">
    <source>
        <dbReference type="ARBA" id="ARBA00022989"/>
    </source>
</evidence>
<dbReference type="InterPro" id="IPR037185">
    <property type="entry name" value="EmrE-like"/>
</dbReference>
<evidence type="ECO:0000256" key="10">
    <source>
        <dbReference type="ARBA" id="ARBA00023136"/>
    </source>
</evidence>
<evidence type="ECO:0000256" key="11">
    <source>
        <dbReference type="SAM" id="Phobius"/>
    </source>
</evidence>
<keyword evidence="10 11" id="KW-0472">Membrane</keyword>
<keyword evidence="3" id="KW-0444">Lipid biosynthesis</keyword>
<feature type="transmembrane region" description="Helical" evidence="11">
    <location>
        <begin position="43"/>
        <end position="63"/>
    </location>
</feature>
<dbReference type="GO" id="GO:0009245">
    <property type="term" value="P:lipid A biosynthetic process"/>
    <property type="evidence" value="ECO:0007669"/>
    <property type="project" value="UniProtKB-KW"/>
</dbReference>
<evidence type="ECO:0000256" key="3">
    <source>
        <dbReference type="ARBA" id="ARBA00022516"/>
    </source>
</evidence>
<dbReference type="SUPFAM" id="SSF103481">
    <property type="entry name" value="Multidrug resistance efflux transporter EmrE"/>
    <property type="match status" value="1"/>
</dbReference>
<dbReference type="Gene3D" id="1.10.3730.20">
    <property type="match status" value="1"/>
</dbReference>
<proteinExistence type="predicted"/>
<evidence type="ECO:0000256" key="5">
    <source>
        <dbReference type="ARBA" id="ARBA00022556"/>
    </source>
</evidence>
<evidence type="ECO:0000259" key="12">
    <source>
        <dbReference type="Pfam" id="PF00892"/>
    </source>
</evidence>
<name>A0A317PKN2_9HYPH</name>
<protein>
    <recommendedName>
        <fullName evidence="12">EamA domain-containing protein</fullName>
    </recommendedName>
</protein>
<evidence type="ECO:0000256" key="2">
    <source>
        <dbReference type="ARBA" id="ARBA00022475"/>
    </source>
</evidence>
<keyword evidence="9" id="KW-0443">Lipid metabolism</keyword>
<dbReference type="PANTHER" id="PTHR30561:SF9">
    <property type="entry name" value="4-AMINO-4-DEOXY-L-ARABINOSE-PHOSPHOUNDECAPRENOL FLIPPASE SUBUNIT ARNF-RELATED"/>
    <property type="match status" value="1"/>
</dbReference>
<evidence type="ECO:0000256" key="9">
    <source>
        <dbReference type="ARBA" id="ARBA00023098"/>
    </source>
</evidence>
<evidence type="ECO:0000256" key="4">
    <source>
        <dbReference type="ARBA" id="ARBA00022519"/>
    </source>
</evidence>
<dbReference type="RefSeq" id="WP_110032466.1">
    <property type="nucleotide sequence ID" value="NZ_QGTR01000003.1"/>
</dbReference>
<keyword evidence="7" id="KW-0448">Lipopolysaccharide biosynthesis</keyword>
<keyword evidence="8 11" id="KW-1133">Transmembrane helix</keyword>
<dbReference type="InterPro" id="IPR000390">
    <property type="entry name" value="Small_drug/metabolite_transptr"/>
</dbReference>
<comment type="subcellular location">
    <subcellularLocation>
        <location evidence="1">Cell membrane</location>
        <topology evidence="1">Multi-pass membrane protein</topology>
    </subcellularLocation>
</comment>
<comment type="caution">
    <text evidence="13">The sequence shown here is derived from an EMBL/GenBank/DDBJ whole genome shotgun (WGS) entry which is preliminary data.</text>
</comment>
<evidence type="ECO:0000313" key="14">
    <source>
        <dbReference type="Proteomes" id="UP000246352"/>
    </source>
</evidence>
<organism evidence="13 14">
    <name type="scientific">Hoeflea marina</name>
    <dbReference type="NCBI Taxonomy" id="274592"/>
    <lineage>
        <taxon>Bacteria</taxon>
        <taxon>Pseudomonadati</taxon>
        <taxon>Pseudomonadota</taxon>
        <taxon>Alphaproteobacteria</taxon>
        <taxon>Hyphomicrobiales</taxon>
        <taxon>Rhizobiaceae</taxon>
        <taxon>Hoeflea</taxon>
    </lineage>
</organism>
<dbReference type="OrthoDB" id="8454050at2"/>
<dbReference type="GO" id="GO:0005886">
    <property type="term" value="C:plasma membrane"/>
    <property type="evidence" value="ECO:0007669"/>
    <property type="project" value="UniProtKB-SubCell"/>
</dbReference>
<keyword evidence="4" id="KW-0997">Cell inner membrane</keyword>
<dbReference type="Pfam" id="PF00892">
    <property type="entry name" value="EamA"/>
    <property type="match status" value="1"/>
</dbReference>
<feature type="domain" description="EamA" evidence="12">
    <location>
        <begin position="18"/>
        <end position="113"/>
    </location>
</feature>
<evidence type="ECO:0000256" key="1">
    <source>
        <dbReference type="ARBA" id="ARBA00004651"/>
    </source>
</evidence>
<keyword evidence="6 11" id="KW-0812">Transmembrane</keyword>
<dbReference type="AlphaFoldDB" id="A0A317PKN2"/>
<dbReference type="EMBL" id="QGTR01000003">
    <property type="protein sequence ID" value="PWW00225.1"/>
    <property type="molecule type" value="Genomic_DNA"/>
</dbReference>
<keyword evidence="14" id="KW-1185">Reference proteome</keyword>
<dbReference type="GO" id="GO:0009103">
    <property type="term" value="P:lipopolysaccharide biosynthetic process"/>
    <property type="evidence" value="ECO:0007669"/>
    <property type="project" value="UniProtKB-KW"/>
</dbReference>
<keyword evidence="5" id="KW-0441">Lipid A biosynthesis</keyword>
<keyword evidence="2" id="KW-1003">Cell membrane</keyword>
<evidence type="ECO:0000256" key="6">
    <source>
        <dbReference type="ARBA" id="ARBA00022692"/>
    </source>
</evidence>